<keyword evidence="2" id="KW-0614">Plasmid</keyword>
<accession>B0R9B5</accession>
<protein>
    <submittedName>
        <fullName evidence="2">Uncharacterized protein</fullName>
    </submittedName>
</protein>
<feature type="transmembrane region" description="Helical" evidence="1">
    <location>
        <begin position="35"/>
        <end position="53"/>
    </location>
</feature>
<dbReference type="EMBL" id="AM774417">
    <property type="protein sequence ID" value="CAP15193.1"/>
    <property type="molecule type" value="Genomic_DNA"/>
</dbReference>
<evidence type="ECO:0000313" key="3">
    <source>
        <dbReference type="Proteomes" id="UP000001321"/>
    </source>
</evidence>
<feature type="transmembrane region" description="Helical" evidence="1">
    <location>
        <begin position="65"/>
        <end position="82"/>
    </location>
</feature>
<sequence>MDWVSLLVSGLFAFAWLITFYQSRAENWTVGRTVGWLVFLGGATIGAFYDEFLSAESGLLSWSEPIAAVIMFIGVGIAWLWTPSEDNQSTEQR</sequence>
<dbReference type="AlphaFoldDB" id="B0R9B5"/>
<dbReference type="Proteomes" id="UP000001321">
    <property type="component" value="Plasmid PHS2"/>
</dbReference>
<dbReference type="KEGG" id="hsl:OE_6011R"/>
<organism evidence="2 3">
    <name type="scientific">Halobacterium salinarum (strain ATCC 29341 / DSM 671 / R1)</name>
    <dbReference type="NCBI Taxonomy" id="478009"/>
    <lineage>
        <taxon>Archaea</taxon>
        <taxon>Methanobacteriati</taxon>
        <taxon>Methanobacteriota</taxon>
        <taxon>Stenosarchaea group</taxon>
        <taxon>Halobacteria</taxon>
        <taxon>Halobacteriales</taxon>
        <taxon>Halobacteriaceae</taxon>
        <taxon>Halobacterium</taxon>
        <taxon>Halobacterium salinarum NRC-34001</taxon>
    </lineage>
</organism>
<keyword evidence="1" id="KW-1133">Transmembrane helix</keyword>
<keyword evidence="1" id="KW-0472">Membrane</keyword>
<dbReference type="HOGENOM" id="CLU_2392814_0_0_2"/>
<name>B0R9B5_HALS3</name>
<gene>
    <name evidence="2" type="ordered locus">OE_6011R</name>
</gene>
<evidence type="ECO:0000256" key="1">
    <source>
        <dbReference type="SAM" id="Phobius"/>
    </source>
</evidence>
<keyword evidence="1" id="KW-0812">Transmembrane</keyword>
<dbReference type="EnsemblBacteria" id="CAP15193">
    <property type="protein sequence ID" value="CAP15193"/>
    <property type="gene ID" value="OE_6011R"/>
</dbReference>
<geneLocation type="plasmid" evidence="2 3">
    <name>PHS2</name>
</geneLocation>
<evidence type="ECO:0000313" key="2">
    <source>
        <dbReference type="EMBL" id="CAP15193.1"/>
    </source>
</evidence>
<proteinExistence type="predicted"/>
<reference evidence="2 3" key="1">
    <citation type="journal article" date="2008" name="Genomics">
        <title>Evolution in the laboratory: the genome of Halobacterium salinarum strain R1 compared to that of strain NRC-1.</title>
        <authorList>
            <person name="Pfeiffer F."/>
            <person name="Schuster S.C."/>
            <person name="Broicher A."/>
            <person name="Falb M."/>
            <person name="Palm P."/>
            <person name="Rodewald K."/>
            <person name="Ruepp A."/>
            <person name="Soppa J."/>
            <person name="Tittor J."/>
            <person name="Oesterhelt D."/>
        </authorList>
    </citation>
    <scope>NUCLEOTIDE SEQUENCE [LARGE SCALE GENOMIC DNA]</scope>
    <source>
        <strain evidence="3">ATCC 29341 / DSM 671 / R1</strain>
        <plasmid evidence="3">Plasmid PHS2</plasmid>
    </source>
</reference>